<accession>A0A0E9V1F7</accession>
<dbReference type="EMBL" id="GBXM01036766">
    <property type="protein sequence ID" value="JAH71811.1"/>
    <property type="molecule type" value="Transcribed_RNA"/>
</dbReference>
<reference evidence="1" key="1">
    <citation type="submission" date="2014-11" db="EMBL/GenBank/DDBJ databases">
        <authorList>
            <person name="Amaro Gonzalez C."/>
        </authorList>
    </citation>
    <scope>NUCLEOTIDE SEQUENCE</scope>
</reference>
<protein>
    <submittedName>
        <fullName evidence="1">Uncharacterized protein</fullName>
    </submittedName>
</protein>
<organism evidence="1">
    <name type="scientific">Anguilla anguilla</name>
    <name type="common">European freshwater eel</name>
    <name type="synonym">Muraena anguilla</name>
    <dbReference type="NCBI Taxonomy" id="7936"/>
    <lineage>
        <taxon>Eukaryota</taxon>
        <taxon>Metazoa</taxon>
        <taxon>Chordata</taxon>
        <taxon>Craniata</taxon>
        <taxon>Vertebrata</taxon>
        <taxon>Euteleostomi</taxon>
        <taxon>Actinopterygii</taxon>
        <taxon>Neopterygii</taxon>
        <taxon>Teleostei</taxon>
        <taxon>Anguilliformes</taxon>
        <taxon>Anguillidae</taxon>
        <taxon>Anguilla</taxon>
    </lineage>
</organism>
<name>A0A0E9V1F7_ANGAN</name>
<proteinExistence type="predicted"/>
<dbReference type="AlphaFoldDB" id="A0A0E9V1F7"/>
<evidence type="ECO:0000313" key="1">
    <source>
        <dbReference type="EMBL" id="JAH71811.1"/>
    </source>
</evidence>
<sequence>MSIEQQLLVEHKKQGVNTPALRFLRGPKRVTDAVDRRAPVST</sequence>
<reference evidence="1" key="2">
    <citation type="journal article" date="2015" name="Fish Shellfish Immunol.">
        <title>Early steps in the European eel (Anguilla anguilla)-Vibrio vulnificus interaction in the gills: Role of the RtxA13 toxin.</title>
        <authorList>
            <person name="Callol A."/>
            <person name="Pajuelo D."/>
            <person name="Ebbesson L."/>
            <person name="Teles M."/>
            <person name="MacKenzie S."/>
            <person name="Amaro C."/>
        </authorList>
    </citation>
    <scope>NUCLEOTIDE SEQUENCE</scope>
</reference>